<keyword evidence="1" id="KW-1133">Transmembrane helix</keyword>
<gene>
    <name evidence="2" type="ORF">HIR78_22845</name>
</gene>
<keyword evidence="1" id="KW-0472">Membrane</keyword>
<evidence type="ECO:0000256" key="1">
    <source>
        <dbReference type="SAM" id="Phobius"/>
    </source>
</evidence>
<dbReference type="EMBL" id="CP052842">
    <property type="protein sequence ID" value="QJP90681.1"/>
    <property type="molecule type" value="Genomic_DNA"/>
</dbReference>
<dbReference type="RefSeq" id="WP_003243760.1">
    <property type="nucleotide sequence ID" value="NC_000964.3"/>
</dbReference>
<feature type="transmembrane region" description="Helical" evidence="1">
    <location>
        <begin position="153"/>
        <end position="173"/>
    </location>
</feature>
<feature type="transmembrane region" description="Helical" evidence="1">
    <location>
        <begin position="97"/>
        <end position="119"/>
    </location>
</feature>
<feature type="transmembrane region" description="Helical" evidence="1">
    <location>
        <begin position="12"/>
        <end position="33"/>
    </location>
</feature>
<evidence type="ECO:0000313" key="2">
    <source>
        <dbReference type="EMBL" id="QJP90681.1"/>
    </source>
</evidence>
<proteinExistence type="predicted"/>
<feature type="transmembrane region" description="Helical" evidence="1">
    <location>
        <begin position="210"/>
        <end position="230"/>
    </location>
</feature>
<dbReference type="AlphaFoldDB" id="A0A6M3ZIH6"/>
<sequence length="240" mass="27505">MKLEFKKSISNKVIIILGAMFVFLFLLGYFLLVGIDKVSNVTPEMFFFSSYTVATQFGLMLFSFVIAFFINREYSNKNILFYKLIGENIYTFFYKKIAVLFLECFAFITLGLLIISLMYHDFSHFALLLFLFSAVILQYILIIGTISVLCPNILISIGVSIVYWMTSVILVAISNKTFGFIAPFEAGNTMYPRIERVLQSDNMTLGSNDVLFIILYLVSIIIINAIVLRFSKTRWIKMGL</sequence>
<accession>A0A6M3ZIH6</accession>
<feature type="transmembrane region" description="Helical" evidence="1">
    <location>
        <begin position="125"/>
        <end position="146"/>
    </location>
</feature>
<keyword evidence="1" id="KW-0812">Transmembrane</keyword>
<dbReference type="OrthoDB" id="2232193at2"/>
<name>A0A6M3ZIH6_BACSU</name>
<dbReference type="SMR" id="A0A6M3ZIH6"/>
<protein>
    <submittedName>
        <fullName evidence="2">Peptide ABC transporter permease</fullName>
    </submittedName>
</protein>
<organism evidence="2">
    <name type="scientific">Bacillus subtilis (strain 168)</name>
    <dbReference type="NCBI Taxonomy" id="224308"/>
    <lineage>
        <taxon>Bacteria</taxon>
        <taxon>Bacillati</taxon>
        <taxon>Bacillota</taxon>
        <taxon>Bacilli</taxon>
        <taxon>Bacillales</taxon>
        <taxon>Bacillaceae</taxon>
        <taxon>Bacillus</taxon>
    </lineage>
</organism>
<dbReference type="KEGG" id="bsu:BSU40140"/>
<feature type="transmembrane region" description="Helical" evidence="1">
    <location>
        <begin position="45"/>
        <end position="70"/>
    </location>
</feature>
<reference evidence="2" key="1">
    <citation type="submission" date="2020-04" db="EMBL/GenBank/DDBJ databases">
        <title>Phage recombination drives evolution of spore-forming Bacilli.</title>
        <authorList>
            <person name="Dragos A."/>
            <person name="Kovacs A.T."/>
        </authorList>
    </citation>
    <scope>NUCLEOTIDE SEQUENCE</scope>
    <source>
        <strain evidence="2">168</strain>
    </source>
</reference>